<dbReference type="Gene3D" id="3.30.450.20">
    <property type="entry name" value="PAS domain"/>
    <property type="match status" value="1"/>
</dbReference>
<dbReference type="Proteomes" id="UP000184080">
    <property type="component" value="Unassembled WGS sequence"/>
</dbReference>
<dbReference type="InterPro" id="IPR003660">
    <property type="entry name" value="HAMP_dom"/>
</dbReference>
<dbReference type="AlphaFoldDB" id="A0A1M6C6M1"/>
<evidence type="ECO:0000256" key="7">
    <source>
        <dbReference type="ARBA" id="ARBA00022989"/>
    </source>
</evidence>
<keyword evidence="7 9" id="KW-1133">Transmembrane helix</keyword>
<dbReference type="SUPFAM" id="SSF158472">
    <property type="entry name" value="HAMP domain-like"/>
    <property type="match status" value="1"/>
</dbReference>
<feature type="transmembrane region" description="Helical" evidence="9">
    <location>
        <begin position="258"/>
        <end position="281"/>
    </location>
</feature>
<dbReference type="OrthoDB" id="9809348at2"/>
<dbReference type="CDD" id="cd06225">
    <property type="entry name" value="HAMP"/>
    <property type="match status" value="1"/>
</dbReference>
<dbReference type="RefSeq" id="WP_073004227.1">
    <property type="nucleotide sequence ID" value="NZ_FQZO01000001.1"/>
</dbReference>
<dbReference type="PROSITE" id="PS50885">
    <property type="entry name" value="HAMP"/>
    <property type="match status" value="1"/>
</dbReference>
<dbReference type="InterPro" id="IPR033479">
    <property type="entry name" value="dCache_1"/>
</dbReference>
<dbReference type="Pfam" id="PF06580">
    <property type="entry name" value="His_kinase"/>
    <property type="match status" value="1"/>
</dbReference>
<dbReference type="Gene3D" id="6.10.340.10">
    <property type="match status" value="1"/>
</dbReference>
<keyword evidence="12" id="KW-1185">Reference proteome</keyword>
<dbReference type="SMART" id="SM00387">
    <property type="entry name" value="HATPase_c"/>
    <property type="match status" value="1"/>
</dbReference>
<comment type="subcellular location">
    <subcellularLocation>
        <location evidence="1">Cell membrane</location>
        <topology evidence="1">Multi-pass membrane protein</topology>
    </subcellularLocation>
</comment>
<dbReference type="GO" id="GO:0005886">
    <property type="term" value="C:plasma membrane"/>
    <property type="evidence" value="ECO:0007669"/>
    <property type="project" value="UniProtKB-SubCell"/>
</dbReference>
<evidence type="ECO:0000256" key="4">
    <source>
        <dbReference type="ARBA" id="ARBA00022679"/>
    </source>
</evidence>
<keyword evidence="3" id="KW-0597">Phosphoprotein</keyword>
<dbReference type="STRING" id="1121298.SAMN05444401_1020"/>
<keyword evidence="6 11" id="KW-0418">Kinase</keyword>
<evidence type="ECO:0000256" key="8">
    <source>
        <dbReference type="ARBA" id="ARBA00023136"/>
    </source>
</evidence>
<reference evidence="11 12" key="1">
    <citation type="submission" date="2016-11" db="EMBL/GenBank/DDBJ databases">
        <authorList>
            <person name="Jaros S."/>
            <person name="Januszkiewicz K."/>
            <person name="Wedrychowicz H."/>
        </authorList>
    </citation>
    <scope>NUCLEOTIDE SEQUENCE [LARGE SCALE GENOMIC DNA]</scope>
    <source>
        <strain evidence="11 12">DSM 21864</strain>
    </source>
</reference>
<dbReference type="InterPro" id="IPR051552">
    <property type="entry name" value="HptR"/>
</dbReference>
<dbReference type="EMBL" id="FQZO01000001">
    <property type="protein sequence ID" value="SHI56656.1"/>
    <property type="molecule type" value="Genomic_DNA"/>
</dbReference>
<evidence type="ECO:0000256" key="3">
    <source>
        <dbReference type="ARBA" id="ARBA00022553"/>
    </source>
</evidence>
<dbReference type="PANTHER" id="PTHR42713:SF2">
    <property type="entry name" value="TWO-COMPONENT SENSOR KINASE YESM"/>
    <property type="match status" value="1"/>
</dbReference>
<keyword evidence="5 9" id="KW-0812">Transmembrane</keyword>
<name>A0A1M6C6M1_9CLOT</name>
<evidence type="ECO:0000313" key="12">
    <source>
        <dbReference type="Proteomes" id="UP000184080"/>
    </source>
</evidence>
<dbReference type="SMART" id="SM00304">
    <property type="entry name" value="HAMP"/>
    <property type="match status" value="1"/>
</dbReference>
<proteinExistence type="predicted"/>
<evidence type="ECO:0000256" key="5">
    <source>
        <dbReference type="ARBA" id="ARBA00022692"/>
    </source>
</evidence>
<sequence length="557" mass="64642">MKSKSIYWQILRSFLSIILIFIIFFIFMTNNLIKNRTNKMIINLQQDLINAKASEMSMWLKVRADELIILKENEHIKNFDIENSVKYLKAIQSARKDIYDSFSITDLQGNTWVSDGSKFNIRNRDYFNKVSKLYLGFNVSKPLISNSNKENIVIFTIPILKDNGNKLGYLNAAVLIDKLSEVVADIKIKDQKCWIVDNDSNKIIANYYNGYSISSLPIENLQINAKDYIFLSEIENAPDWSLGINIPKEEVNGDADKLIKIILFSGITLCILILIMCIFFTKNITNPITSLRNIMKEVQHGDFNNRFNDKSTYVEIQELGSSFNTMVDTIDKLLNKVEFEQKVKREAELKALYSQIKPHFLYNTLDTIQYMALDYEAYDVMKAIEALTNIFRISLSNGKEVIKLKDEVKHIESYLFIQKLRYEEKLNYKVNCEENLLEYNILKLTLQPIVENAIYHGIKFIKAEGVIDINIKEENKKLILQVEDNGIGIGEERLNKINSYIHDFKQEKHCNESYGLLNVNERIKLAFGEEYGIYIESKKFKGTKVKIVYPCLGEPHE</sequence>
<evidence type="ECO:0000256" key="2">
    <source>
        <dbReference type="ARBA" id="ARBA00022475"/>
    </source>
</evidence>
<feature type="transmembrane region" description="Helical" evidence="9">
    <location>
        <begin position="6"/>
        <end position="27"/>
    </location>
</feature>
<evidence type="ECO:0000259" key="10">
    <source>
        <dbReference type="PROSITE" id="PS50885"/>
    </source>
</evidence>
<feature type="domain" description="HAMP" evidence="10">
    <location>
        <begin position="282"/>
        <end position="335"/>
    </location>
</feature>
<dbReference type="Pfam" id="PF00672">
    <property type="entry name" value="HAMP"/>
    <property type="match status" value="1"/>
</dbReference>
<dbReference type="Pfam" id="PF02743">
    <property type="entry name" value="dCache_1"/>
    <property type="match status" value="1"/>
</dbReference>
<evidence type="ECO:0000256" key="9">
    <source>
        <dbReference type="SAM" id="Phobius"/>
    </source>
</evidence>
<evidence type="ECO:0000256" key="1">
    <source>
        <dbReference type="ARBA" id="ARBA00004651"/>
    </source>
</evidence>
<dbReference type="GO" id="GO:0000155">
    <property type="term" value="F:phosphorelay sensor kinase activity"/>
    <property type="evidence" value="ECO:0007669"/>
    <property type="project" value="InterPro"/>
</dbReference>
<keyword evidence="8 9" id="KW-0472">Membrane</keyword>
<dbReference type="SUPFAM" id="SSF55874">
    <property type="entry name" value="ATPase domain of HSP90 chaperone/DNA topoisomerase II/histidine kinase"/>
    <property type="match status" value="1"/>
</dbReference>
<organism evidence="11 12">
    <name type="scientific">Clostridium amylolyticum</name>
    <dbReference type="NCBI Taxonomy" id="1121298"/>
    <lineage>
        <taxon>Bacteria</taxon>
        <taxon>Bacillati</taxon>
        <taxon>Bacillota</taxon>
        <taxon>Clostridia</taxon>
        <taxon>Eubacteriales</taxon>
        <taxon>Clostridiaceae</taxon>
        <taxon>Clostridium</taxon>
    </lineage>
</organism>
<evidence type="ECO:0000256" key="6">
    <source>
        <dbReference type="ARBA" id="ARBA00022777"/>
    </source>
</evidence>
<accession>A0A1M6C6M1</accession>
<keyword evidence="2" id="KW-1003">Cell membrane</keyword>
<dbReference type="Pfam" id="PF02518">
    <property type="entry name" value="HATPase_c"/>
    <property type="match status" value="1"/>
</dbReference>
<keyword evidence="4" id="KW-0808">Transferase</keyword>
<dbReference type="PANTHER" id="PTHR42713">
    <property type="entry name" value="HISTIDINE KINASE-RELATED"/>
    <property type="match status" value="1"/>
</dbReference>
<dbReference type="Gene3D" id="3.30.565.10">
    <property type="entry name" value="Histidine kinase-like ATPase, C-terminal domain"/>
    <property type="match status" value="1"/>
</dbReference>
<gene>
    <name evidence="11" type="ORF">SAMN05444401_1020</name>
</gene>
<dbReference type="InterPro" id="IPR010559">
    <property type="entry name" value="Sig_transdc_His_kin_internal"/>
</dbReference>
<dbReference type="CDD" id="cd12914">
    <property type="entry name" value="PDC1_DGC_like"/>
    <property type="match status" value="1"/>
</dbReference>
<dbReference type="InterPro" id="IPR036890">
    <property type="entry name" value="HATPase_C_sf"/>
</dbReference>
<protein>
    <submittedName>
        <fullName evidence="11">Two-component system, sensor histidine kinase YesM</fullName>
    </submittedName>
</protein>
<evidence type="ECO:0000313" key="11">
    <source>
        <dbReference type="EMBL" id="SHI56656.1"/>
    </source>
</evidence>
<dbReference type="InterPro" id="IPR003594">
    <property type="entry name" value="HATPase_dom"/>
</dbReference>